<dbReference type="PRINTS" id="PR00455">
    <property type="entry name" value="HTHTETR"/>
</dbReference>
<keyword evidence="1" id="KW-0805">Transcription regulation</keyword>
<dbReference type="Gene3D" id="1.10.357.10">
    <property type="entry name" value="Tetracycline Repressor, domain 2"/>
    <property type="match status" value="1"/>
</dbReference>
<sequence length="217" mass="23404">MKHFEPAAALGTAMELFWRQGLEATGIQDVVAATGVNRSSLYATFGGKKELYMAALRRYMDEHATPAFAALAADDRGLPAIAEFYDQLVQQRCEGRYARFGCMIVNANAGPESADPDVRQVLDHNQESLVAAMRSALERAAELGQLRAGLDPGIVARTLAVTAYGLNLRSRAGAAPDELRAIATVLLESFTDPRHATPPPEAAPPRRNPTLEGRTSQ</sequence>
<dbReference type="PANTHER" id="PTHR47506">
    <property type="entry name" value="TRANSCRIPTIONAL REGULATORY PROTEIN"/>
    <property type="match status" value="1"/>
</dbReference>
<dbReference type="Proteomes" id="UP000567795">
    <property type="component" value="Unassembled WGS sequence"/>
</dbReference>
<proteinExistence type="predicted"/>
<evidence type="ECO:0000259" key="6">
    <source>
        <dbReference type="PROSITE" id="PS50977"/>
    </source>
</evidence>
<dbReference type="GO" id="GO:0003677">
    <property type="term" value="F:DNA binding"/>
    <property type="evidence" value="ECO:0007669"/>
    <property type="project" value="UniProtKB-UniRule"/>
</dbReference>
<dbReference type="SUPFAM" id="SSF46689">
    <property type="entry name" value="Homeodomain-like"/>
    <property type="match status" value="1"/>
</dbReference>
<dbReference type="Pfam" id="PF16925">
    <property type="entry name" value="TetR_C_13"/>
    <property type="match status" value="1"/>
</dbReference>
<keyword evidence="2 4" id="KW-0238">DNA-binding</keyword>
<reference evidence="7 8" key="1">
    <citation type="submission" date="2020-07" db="EMBL/GenBank/DDBJ databases">
        <title>Sequencing the genomes of 1000 actinobacteria strains.</title>
        <authorList>
            <person name="Klenk H.-P."/>
        </authorList>
    </citation>
    <scope>NUCLEOTIDE SEQUENCE [LARGE SCALE GENOMIC DNA]</scope>
    <source>
        <strain evidence="7 8">DSM 42178</strain>
    </source>
</reference>
<dbReference type="Pfam" id="PF00440">
    <property type="entry name" value="TetR_N"/>
    <property type="match status" value="1"/>
</dbReference>
<dbReference type="EMBL" id="JACBZD010000001">
    <property type="protein sequence ID" value="NYI06184.1"/>
    <property type="molecule type" value="Genomic_DNA"/>
</dbReference>
<evidence type="ECO:0000256" key="5">
    <source>
        <dbReference type="SAM" id="MobiDB-lite"/>
    </source>
</evidence>
<dbReference type="RefSeq" id="WP_312892626.1">
    <property type="nucleotide sequence ID" value="NZ_JACBZD010000001.1"/>
</dbReference>
<dbReference type="InterPro" id="IPR011075">
    <property type="entry name" value="TetR_C"/>
</dbReference>
<evidence type="ECO:0000313" key="7">
    <source>
        <dbReference type="EMBL" id="NYI06184.1"/>
    </source>
</evidence>
<dbReference type="AlphaFoldDB" id="A0A852ZZR9"/>
<feature type="domain" description="HTH tetR-type" evidence="6">
    <location>
        <begin position="3"/>
        <end position="63"/>
    </location>
</feature>
<protein>
    <submittedName>
        <fullName evidence="7">AcrR family transcriptional regulator</fullName>
    </submittedName>
</protein>
<feature type="region of interest" description="Disordered" evidence="5">
    <location>
        <begin position="189"/>
        <end position="217"/>
    </location>
</feature>
<dbReference type="InterPro" id="IPR009057">
    <property type="entry name" value="Homeodomain-like_sf"/>
</dbReference>
<evidence type="ECO:0000256" key="1">
    <source>
        <dbReference type="ARBA" id="ARBA00023015"/>
    </source>
</evidence>
<gene>
    <name evidence="7" type="ORF">FHU37_003127</name>
</gene>
<evidence type="ECO:0000256" key="2">
    <source>
        <dbReference type="ARBA" id="ARBA00023125"/>
    </source>
</evidence>
<keyword evidence="8" id="KW-1185">Reference proteome</keyword>
<feature type="compositionally biased region" description="Pro residues" evidence="5">
    <location>
        <begin position="196"/>
        <end position="207"/>
    </location>
</feature>
<evidence type="ECO:0000256" key="3">
    <source>
        <dbReference type="ARBA" id="ARBA00023163"/>
    </source>
</evidence>
<evidence type="ECO:0000313" key="8">
    <source>
        <dbReference type="Proteomes" id="UP000567795"/>
    </source>
</evidence>
<dbReference type="Gene3D" id="1.10.10.60">
    <property type="entry name" value="Homeodomain-like"/>
    <property type="match status" value="1"/>
</dbReference>
<dbReference type="SUPFAM" id="SSF48498">
    <property type="entry name" value="Tetracyclin repressor-like, C-terminal domain"/>
    <property type="match status" value="1"/>
</dbReference>
<dbReference type="PANTHER" id="PTHR47506:SF1">
    <property type="entry name" value="HTH-TYPE TRANSCRIPTIONAL REGULATOR YJDC"/>
    <property type="match status" value="1"/>
</dbReference>
<feature type="DNA-binding region" description="H-T-H motif" evidence="4">
    <location>
        <begin position="26"/>
        <end position="45"/>
    </location>
</feature>
<comment type="caution">
    <text evidence="7">The sequence shown here is derived from an EMBL/GenBank/DDBJ whole genome shotgun (WGS) entry which is preliminary data.</text>
</comment>
<dbReference type="InterPro" id="IPR036271">
    <property type="entry name" value="Tet_transcr_reg_TetR-rel_C_sf"/>
</dbReference>
<evidence type="ECO:0000256" key="4">
    <source>
        <dbReference type="PROSITE-ProRule" id="PRU00335"/>
    </source>
</evidence>
<keyword evidence="3" id="KW-0804">Transcription</keyword>
<accession>A0A852ZZR9</accession>
<dbReference type="InterPro" id="IPR001647">
    <property type="entry name" value="HTH_TetR"/>
</dbReference>
<organism evidence="7 8">
    <name type="scientific">Allostreptomyces psammosilenae</name>
    <dbReference type="NCBI Taxonomy" id="1892865"/>
    <lineage>
        <taxon>Bacteria</taxon>
        <taxon>Bacillati</taxon>
        <taxon>Actinomycetota</taxon>
        <taxon>Actinomycetes</taxon>
        <taxon>Kitasatosporales</taxon>
        <taxon>Streptomycetaceae</taxon>
        <taxon>Allostreptomyces</taxon>
    </lineage>
</organism>
<dbReference type="PROSITE" id="PS50977">
    <property type="entry name" value="HTH_TETR_2"/>
    <property type="match status" value="1"/>
</dbReference>
<name>A0A852ZZR9_9ACTN</name>